<dbReference type="Proteomes" id="UP000198761">
    <property type="component" value="Unassembled WGS sequence"/>
</dbReference>
<dbReference type="RefSeq" id="WP_091298686.1">
    <property type="nucleotide sequence ID" value="NZ_FOCE01000002.1"/>
</dbReference>
<protein>
    <submittedName>
        <fullName evidence="2">Putative peptidoglycan binding domain-containing protein</fullName>
    </submittedName>
</protein>
<evidence type="ECO:0000313" key="3">
    <source>
        <dbReference type="Proteomes" id="UP000198761"/>
    </source>
</evidence>
<evidence type="ECO:0000313" key="2">
    <source>
        <dbReference type="EMBL" id="SEM95465.1"/>
    </source>
</evidence>
<keyword evidence="3" id="KW-1185">Reference proteome</keyword>
<proteinExistence type="predicted"/>
<dbReference type="InterPro" id="IPR036366">
    <property type="entry name" value="PGBDSf"/>
</dbReference>
<gene>
    <name evidence="2" type="ORF">SAMN04488103_102544</name>
</gene>
<reference evidence="2 3" key="1">
    <citation type="submission" date="2016-10" db="EMBL/GenBank/DDBJ databases">
        <authorList>
            <person name="de Groot N.N."/>
        </authorList>
    </citation>
    <scope>NUCLEOTIDE SEQUENCE [LARGE SCALE GENOMIC DNA]</scope>
    <source>
        <strain evidence="2 3">DSM 3857</strain>
    </source>
</reference>
<dbReference type="AlphaFoldDB" id="A0A1H8CKA0"/>
<dbReference type="InterPro" id="IPR036365">
    <property type="entry name" value="PGBD-like_sf"/>
</dbReference>
<dbReference type="OrthoDB" id="7444491at2"/>
<organism evidence="2 3">
    <name type="scientific">Gemmobacter aquatilis</name>
    <dbReference type="NCBI Taxonomy" id="933059"/>
    <lineage>
        <taxon>Bacteria</taxon>
        <taxon>Pseudomonadati</taxon>
        <taxon>Pseudomonadota</taxon>
        <taxon>Alphaproteobacteria</taxon>
        <taxon>Rhodobacterales</taxon>
        <taxon>Paracoccaceae</taxon>
        <taxon>Gemmobacter</taxon>
    </lineage>
</organism>
<accession>A0A1H8CKA0</accession>
<dbReference type="EMBL" id="FOCE01000002">
    <property type="protein sequence ID" value="SEM95465.1"/>
    <property type="molecule type" value="Genomic_DNA"/>
</dbReference>
<dbReference type="InterPro" id="IPR002477">
    <property type="entry name" value="Peptidoglycan-bd-like"/>
</dbReference>
<name>A0A1H8CKA0_9RHOB</name>
<dbReference type="Pfam" id="PF01471">
    <property type="entry name" value="PG_binding_1"/>
    <property type="match status" value="1"/>
</dbReference>
<sequence length="504" mass="50461">MKVRGVATTVVVAALALGHAEPVRADMGDAIAGAIVGGLIGGAIVKDQQKRKAQQKTYVAPKKPTMSSAQREQNREVQTALNHFGFPVGAPDGVLGSKSRGAISSYQAMLGYPPSGQLTDYERTILVTAYHRAVAGGPQVMQVAGTHPMGMKGLLLVQRDEMAGIPSQQGNLAVTSAGAAVGAAVGAAPAALPALVAEPAPVAPPAAPQLPSFGGATLVSLSSHCNQVALKTSANGGFATLATLSDPAQALSEQFCLSRAVAIQQGETLTQGLAGVTPQQIAEQCKAFGPVLKEHVNAVSLKPATEVIPGVSGFIAVSGQSPAQLSGTSKICLGAGYAMDDMDVALGSALVLTALGEAGYAELAGHHLAEGIGATRRPDLAQGWYEMALGSGAPALAGSAPERGEMIRKAVFQLNGRSEAPAAALPVLVAPVPAPAPVPVIEAAVPVAPAPQSVPVATAPQSVPVAPVPQPVPVTEAAVQPSGGITAGQAVSFATALPRLVLGN</sequence>
<dbReference type="SUPFAM" id="SSF47090">
    <property type="entry name" value="PGBD-like"/>
    <property type="match status" value="1"/>
</dbReference>
<dbReference type="Gene3D" id="1.10.101.10">
    <property type="entry name" value="PGBD-like superfamily/PGBD"/>
    <property type="match status" value="1"/>
</dbReference>
<evidence type="ECO:0000259" key="1">
    <source>
        <dbReference type="Pfam" id="PF01471"/>
    </source>
</evidence>
<dbReference type="STRING" id="933059.SAMN04488103_102544"/>
<feature type="domain" description="Peptidoglycan binding-like" evidence="1">
    <location>
        <begin position="72"/>
        <end position="119"/>
    </location>
</feature>